<reference evidence="1 2" key="1">
    <citation type="journal article" date="2019" name="Sci. Rep.">
        <title>Orb-weaving spider Araneus ventricosus genome elucidates the spidroin gene catalogue.</title>
        <authorList>
            <person name="Kono N."/>
            <person name="Nakamura H."/>
            <person name="Ohtoshi R."/>
            <person name="Moran D.A.P."/>
            <person name="Shinohara A."/>
            <person name="Yoshida Y."/>
            <person name="Fujiwara M."/>
            <person name="Mori M."/>
            <person name="Tomita M."/>
            <person name="Arakawa K."/>
        </authorList>
    </citation>
    <scope>NUCLEOTIDE SEQUENCE [LARGE SCALE GENOMIC DNA]</scope>
</reference>
<dbReference type="Proteomes" id="UP000499080">
    <property type="component" value="Unassembled WGS sequence"/>
</dbReference>
<protein>
    <submittedName>
        <fullName evidence="1">Uncharacterized protein</fullName>
    </submittedName>
</protein>
<sequence length="158" mass="18130">MKSALPLKHKTGVDGNVLPFNTKLVSMKMSHSLNAENPVSMEMSRSSTQNWCRWKCLAPQPQKLVSMENVRPHKTGVDGNVSAFQRKLVSMKCLAQHKTGVDGMPRSSTQTWCRWKCSSFNKTGVDVEMSRPSRHFHRRQFCVEERDIYIDTSFVKIR</sequence>
<name>A0A4Y2RWC1_ARAVE</name>
<evidence type="ECO:0000313" key="1">
    <source>
        <dbReference type="EMBL" id="GBN79993.1"/>
    </source>
</evidence>
<dbReference type="EMBL" id="BGPR01147962">
    <property type="protein sequence ID" value="GBN79993.1"/>
    <property type="molecule type" value="Genomic_DNA"/>
</dbReference>
<dbReference type="AlphaFoldDB" id="A0A4Y2RWC1"/>
<comment type="caution">
    <text evidence="1">The sequence shown here is derived from an EMBL/GenBank/DDBJ whole genome shotgun (WGS) entry which is preliminary data.</text>
</comment>
<gene>
    <name evidence="1" type="ORF">AVEN_113964_1</name>
</gene>
<proteinExistence type="predicted"/>
<accession>A0A4Y2RWC1</accession>
<organism evidence="1 2">
    <name type="scientific">Araneus ventricosus</name>
    <name type="common">Orbweaver spider</name>
    <name type="synonym">Epeira ventricosa</name>
    <dbReference type="NCBI Taxonomy" id="182803"/>
    <lineage>
        <taxon>Eukaryota</taxon>
        <taxon>Metazoa</taxon>
        <taxon>Ecdysozoa</taxon>
        <taxon>Arthropoda</taxon>
        <taxon>Chelicerata</taxon>
        <taxon>Arachnida</taxon>
        <taxon>Araneae</taxon>
        <taxon>Araneomorphae</taxon>
        <taxon>Entelegynae</taxon>
        <taxon>Araneoidea</taxon>
        <taxon>Araneidae</taxon>
        <taxon>Araneus</taxon>
    </lineage>
</organism>
<evidence type="ECO:0000313" key="2">
    <source>
        <dbReference type="Proteomes" id="UP000499080"/>
    </source>
</evidence>
<keyword evidence="2" id="KW-1185">Reference proteome</keyword>